<dbReference type="PANTHER" id="PTHR31896">
    <property type="entry name" value="FAMILY REGULATORY PROTEIN, PUTATIVE (AFU_ORTHOLOGUE AFUA_3G14730)-RELATED"/>
    <property type="match status" value="1"/>
</dbReference>
<dbReference type="Proteomes" id="UP000467841">
    <property type="component" value="Unassembled WGS sequence"/>
</dbReference>
<keyword evidence="3" id="KW-0012">Acyltransferase</keyword>
<evidence type="ECO:0008006" key="6">
    <source>
        <dbReference type="Google" id="ProtNLM"/>
    </source>
</evidence>
<dbReference type="Pfam" id="PF02458">
    <property type="entry name" value="Transferase"/>
    <property type="match status" value="1"/>
</dbReference>
<dbReference type="EMBL" id="CACVBM020000777">
    <property type="protein sequence ID" value="CAA7023390.1"/>
    <property type="molecule type" value="Genomic_DNA"/>
</dbReference>
<gene>
    <name evidence="4" type="ORF">MERR_LOCUS10625</name>
</gene>
<evidence type="ECO:0000313" key="5">
    <source>
        <dbReference type="Proteomes" id="UP000467841"/>
    </source>
</evidence>
<evidence type="ECO:0000313" key="4">
    <source>
        <dbReference type="EMBL" id="CAA7023390.1"/>
    </source>
</evidence>
<proteinExistence type="inferred from homology"/>
<keyword evidence="5" id="KW-1185">Reference proteome</keyword>
<dbReference type="PANTHER" id="PTHR31896:SF76">
    <property type="entry name" value="BAHD ACYLTRANSFERASE DCR"/>
    <property type="match status" value="1"/>
</dbReference>
<dbReference type="AlphaFoldDB" id="A0A6D2I5N2"/>
<sequence length="486" mass="53066">MNTTHVKPNNPIIGKKQFQLTTFDLPYLAFYYNQKFLLYKFQNLLDLEEPTFQNNVVDNLKDGLGLVLEDFYQLAGKLAKDDEGVFRVEYDADDEEVKGVVFSVTDATDVSVDDLTAEDGTAKFKEFVPYNGILNLEGLSRPLLAVQVTKLRDGLALGLAFNHAVLDGTATWHFMSSWAEICRGAKSISTQPFLDRAKARDTRVKLDLASSKDPNASSNGDATAAPPQLVEKVFRFSDSAIHTIKSRANSVIPSDGSKPFSTFQSLASHIWRHVTLARGLKPEDITIFTVFADCRRRVDPPVPEEYFGNLIQAIFTGTAAGLLAAHGPEFGASVIQKAIVAHDAKAIDSRNEEWEKSPKIFQFKDAGVNCVAVGSSPRFLVYEVDFGWGEPETVRSGSNNRFNGMMYLYQGKAGGMSIDVEITLEASVMEKLVKSKEFLLVEEEEEHGQKLSNGNGNGIANGNGDGIANGNGNGNGNGIANGNGFV</sequence>
<evidence type="ECO:0000256" key="2">
    <source>
        <dbReference type="ARBA" id="ARBA00022679"/>
    </source>
</evidence>
<evidence type="ECO:0000256" key="1">
    <source>
        <dbReference type="ARBA" id="ARBA00009861"/>
    </source>
</evidence>
<protein>
    <recommendedName>
        <fullName evidence="6">BAHD acyltransferase DCR</fullName>
    </recommendedName>
</protein>
<dbReference type="InterPro" id="IPR051283">
    <property type="entry name" value="Sec_Metabolite_Acyltrans"/>
</dbReference>
<evidence type="ECO:0000256" key="3">
    <source>
        <dbReference type="ARBA" id="ARBA00023315"/>
    </source>
</evidence>
<name>A0A6D2I5N2_9BRAS</name>
<dbReference type="OrthoDB" id="1862401at2759"/>
<dbReference type="Gene3D" id="3.30.559.10">
    <property type="entry name" value="Chloramphenicol acetyltransferase-like domain"/>
    <property type="match status" value="2"/>
</dbReference>
<dbReference type="GO" id="GO:0016746">
    <property type="term" value="F:acyltransferase activity"/>
    <property type="evidence" value="ECO:0007669"/>
    <property type="project" value="UniProtKB-KW"/>
</dbReference>
<accession>A0A6D2I5N2</accession>
<organism evidence="4 5">
    <name type="scientific">Microthlaspi erraticum</name>
    <dbReference type="NCBI Taxonomy" id="1685480"/>
    <lineage>
        <taxon>Eukaryota</taxon>
        <taxon>Viridiplantae</taxon>
        <taxon>Streptophyta</taxon>
        <taxon>Embryophyta</taxon>
        <taxon>Tracheophyta</taxon>
        <taxon>Spermatophyta</taxon>
        <taxon>Magnoliopsida</taxon>
        <taxon>eudicotyledons</taxon>
        <taxon>Gunneridae</taxon>
        <taxon>Pentapetalae</taxon>
        <taxon>rosids</taxon>
        <taxon>malvids</taxon>
        <taxon>Brassicales</taxon>
        <taxon>Brassicaceae</taxon>
        <taxon>Coluteocarpeae</taxon>
        <taxon>Microthlaspi</taxon>
    </lineage>
</organism>
<dbReference type="InterPro" id="IPR023213">
    <property type="entry name" value="CAT-like_dom_sf"/>
</dbReference>
<keyword evidence="2" id="KW-0808">Transferase</keyword>
<comment type="caution">
    <text evidence="4">The sequence shown here is derived from an EMBL/GenBank/DDBJ whole genome shotgun (WGS) entry which is preliminary data.</text>
</comment>
<comment type="similarity">
    <text evidence="1">Belongs to the plant acyltransferase family.</text>
</comment>
<dbReference type="FunFam" id="3.30.559.10:FF:000074">
    <property type="entry name" value="BAHD acyltransferase DCR-like"/>
    <property type="match status" value="1"/>
</dbReference>
<reference evidence="4" key="1">
    <citation type="submission" date="2020-01" db="EMBL/GenBank/DDBJ databases">
        <authorList>
            <person name="Mishra B."/>
        </authorList>
    </citation>
    <scope>NUCLEOTIDE SEQUENCE [LARGE SCALE GENOMIC DNA]</scope>
</reference>
<dbReference type="FunFam" id="3.30.559.10:FF:000008">
    <property type="entry name" value="Tryptamine hydroxycinnamoyl transferase"/>
    <property type="match status" value="1"/>
</dbReference>